<reference evidence="1" key="1">
    <citation type="submission" date="2021-06" db="EMBL/GenBank/DDBJ databases">
        <authorList>
            <person name="Kallberg Y."/>
            <person name="Tangrot J."/>
            <person name="Rosling A."/>
        </authorList>
    </citation>
    <scope>NUCLEOTIDE SEQUENCE</scope>
    <source>
        <strain evidence="1">28 12/20/2015</strain>
    </source>
</reference>
<gene>
    <name evidence="1" type="ORF">SPELUC_LOCUS17443</name>
</gene>
<evidence type="ECO:0000313" key="2">
    <source>
        <dbReference type="Proteomes" id="UP000789366"/>
    </source>
</evidence>
<keyword evidence="2" id="KW-1185">Reference proteome</keyword>
<proteinExistence type="predicted"/>
<comment type="caution">
    <text evidence="1">The sequence shown here is derived from an EMBL/GenBank/DDBJ whole genome shotgun (WGS) entry which is preliminary data.</text>
</comment>
<evidence type="ECO:0000313" key="1">
    <source>
        <dbReference type="EMBL" id="CAG8793513.1"/>
    </source>
</evidence>
<feature type="non-terminal residue" evidence="1">
    <location>
        <position position="1"/>
    </location>
</feature>
<feature type="non-terminal residue" evidence="1">
    <location>
        <position position="82"/>
    </location>
</feature>
<protein>
    <submittedName>
        <fullName evidence="1">13715_t:CDS:1</fullName>
    </submittedName>
</protein>
<organism evidence="1 2">
    <name type="scientific">Cetraspora pellucida</name>
    <dbReference type="NCBI Taxonomy" id="1433469"/>
    <lineage>
        <taxon>Eukaryota</taxon>
        <taxon>Fungi</taxon>
        <taxon>Fungi incertae sedis</taxon>
        <taxon>Mucoromycota</taxon>
        <taxon>Glomeromycotina</taxon>
        <taxon>Glomeromycetes</taxon>
        <taxon>Diversisporales</taxon>
        <taxon>Gigasporaceae</taxon>
        <taxon>Cetraspora</taxon>
    </lineage>
</organism>
<sequence length="82" mass="9352">CTHENVICRDCTRKELLKFSHSTNNNITCFAPQCNEPITSADIRRVRDSDTRVVNNAFQSLNTLCFSRSAAENIPGFQWCKN</sequence>
<accession>A0ACA9RHR5</accession>
<dbReference type="Proteomes" id="UP000789366">
    <property type="component" value="Unassembled WGS sequence"/>
</dbReference>
<name>A0ACA9RHR5_9GLOM</name>
<dbReference type="EMBL" id="CAJVPW010071533">
    <property type="protein sequence ID" value="CAG8793513.1"/>
    <property type="molecule type" value="Genomic_DNA"/>
</dbReference>